<keyword evidence="3" id="KW-1185">Reference proteome</keyword>
<gene>
    <name evidence="2" type="ORF">GCM10011520_27040</name>
</gene>
<keyword evidence="1" id="KW-0812">Transmembrane</keyword>
<comment type="caution">
    <text evidence="2">The sequence shown here is derived from an EMBL/GenBank/DDBJ whole genome shotgun (WGS) entry which is preliminary data.</text>
</comment>
<evidence type="ECO:0000313" key="3">
    <source>
        <dbReference type="Proteomes" id="UP000606498"/>
    </source>
</evidence>
<dbReference type="EMBL" id="BMKO01000006">
    <property type="protein sequence ID" value="GGE85247.1"/>
    <property type="molecule type" value="Genomic_DNA"/>
</dbReference>
<dbReference type="Proteomes" id="UP000606498">
    <property type="component" value="Unassembled WGS sequence"/>
</dbReference>
<evidence type="ECO:0000256" key="1">
    <source>
        <dbReference type="SAM" id="Phobius"/>
    </source>
</evidence>
<proteinExistence type="predicted"/>
<accession>A0ABQ1T952</accession>
<evidence type="ECO:0008006" key="4">
    <source>
        <dbReference type="Google" id="ProtNLM"/>
    </source>
</evidence>
<protein>
    <recommendedName>
        <fullName evidence="4">Sel1 repeat family protein</fullName>
    </recommendedName>
</protein>
<feature type="transmembrane region" description="Helical" evidence="1">
    <location>
        <begin position="28"/>
        <end position="48"/>
    </location>
</feature>
<sequence length="387" mass="43587">MGKVMDFTVGTIIEKFEKVSAKKKRAGLLLLAVATFSALLAVVIYLYINRDLSYSHQPILENKELLALAAKSQPNPDIYASSVIKPDNPLFSGLYKLQLQQYRAASGELAAFAVMDNPEGMYWYGLASLGLNILSSDAPSMIELSAKLGNPYAMKKLIPTKDKENPCHFYLVGFCDRGWADKAQQAFEERVKNNPTDVRARYAASKALNRAAEAAKGKYYSPMIEQINVYFNSLGKGKNPSDAEVKALVLLLNMAANDNFVPAMQMLIGGTFDNTIGYERVIFWSEKAMLLGSNSVNSIYYANKKVFKKTSNREYLLKSLPAAYVSNDYFDNDRMLRFLKDDVSKINKPFTEAELINAKDKAKKIIEEITPVVYIDELFDHDYYHYY</sequence>
<reference evidence="3" key="1">
    <citation type="journal article" date="2019" name="Int. J. Syst. Evol. Microbiol.">
        <title>The Global Catalogue of Microorganisms (GCM) 10K type strain sequencing project: providing services to taxonomists for standard genome sequencing and annotation.</title>
        <authorList>
            <consortium name="The Broad Institute Genomics Platform"/>
            <consortium name="The Broad Institute Genome Sequencing Center for Infectious Disease"/>
            <person name="Wu L."/>
            <person name="Ma J."/>
        </authorList>
    </citation>
    <scope>NUCLEOTIDE SEQUENCE [LARGE SCALE GENOMIC DNA]</scope>
    <source>
        <strain evidence="3">CGMCC 1.16033</strain>
    </source>
</reference>
<name>A0ABQ1T952_9GAMM</name>
<evidence type="ECO:0000313" key="2">
    <source>
        <dbReference type="EMBL" id="GGE85247.1"/>
    </source>
</evidence>
<keyword evidence="1" id="KW-0472">Membrane</keyword>
<keyword evidence="1" id="KW-1133">Transmembrane helix</keyword>
<organism evidence="2 3">
    <name type="scientific">Shewanella carassii</name>
    <dbReference type="NCBI Taxonomy" id="1987584"/>
    <lineage>
        <taxon>Bacteria</taxon>
        <taxon>Pseudomonadati</taxon>
        <taxon>Pseudomonadota</taxon>
        <taxon>Gammaproteobacteria</taxon>
        <taxon>Alteromonadales</taxon>
        <taxon>Shewanellaceae</taxon>
        <taxon>Shewanella</taxon>
    </lineage>
</organism>